<dbReference type="GO" id="GO:0005576">
    <property type="term" value="C:extracellular region"/>
    <property type="evidence" value="ECO:0007669"/>
    <property type="project" value="InterPro"/>
</dbReference>
<feature type="chain" id="PRO_5029702128" description="SCP domain-containing protein" evidence="3">
    <location>
        <begin position="28"/>
        <end position="194"/>
    </location>
</feature>
<dbReference type="InterPro" id="IPR035940">
    <property type="entry name" value="CAP_sf"/>
</dbReference>
<dbReference type="PRINTS" id="PR00838">
    <property type="entry name" value="V5ALLERGEN"/>
</dbReference>
<keyword evidence="2" id="KW-0568">Pathogenesis-related protein</keyword>
<dbReference type="AlphaFoldDB" id="A0A7I8KXC6"/>
<accession>A0A7I8KXC6</accession>
<dbReference type="SMART" id="SM00198">
    <property type="entry name" value="SCP"/>
    <property type="match status" value="1"/>
</dbReference>
<dbReference type="InterPro" id="IPR014044">
    <property type="entry name" value="CAP_dom"/>
</dbReference>
<protein>
    <recommendedName>
        <fullName evidence="4">SCP domain-containing protein</fullName>
    </recommendedName>
</protein>
<keyword evidence="2" id="KW-0611">Plant defense</keyword>
<dbReference type="Gene3D" id="3.40.33.10">
    <property type="entry name" value="CAP"/>
    <property type="match status" value="1"/>
</dbReference>
<name>A0A7I8KXC6_SPIIN</name>
<dbReference type="EMBL" id="LR746272">
    <property type="protein sequence ID" value="CAA7402477.1"/>
    <property type="molecule type" value="Genomic_DNA"/>
</dbReference>
<reference evidence="5" key="1">
    <citation type="submission" date="2020-02" db="EMBL/GenBank/DDBJ databases">
        <authorList>
            <person name="Scholz U."/>
            <person name="Mascher M."/>
            <person name="Fiebig A."/>
        </authorList>
    </citation>
    <scope>NUCLEOTIDE SEQUENCE</scope>
</reference>
<comment type="function">
    <text evidence="1">Probably involved in the defense reaction of plants against pathogens.</text>
</comment>
<evidence type="ECO:0000313" key="5">
    <source>
        <dbReference type="EMBL" id="CAA7402477.1"/>
    </source>
</evidence>
<feature type="domain" description="SCP" evidence="4">
    <location>
        <begin position="58"/>
        <end position="186"/>
    </location>
</feature>
<feature type="signal peptide" evidence="3">
    <location>
        <begin position="1"/>
        <end position="27"/>
    </location>
</feature>
<dbReference type="PRINTS" id="PR00837">
    <property type="entry name" value="V5TPXLIKE"/>
</dbReference>
<dbReference type="PROSITE" id="PS01010">
    <property type="entry name" value="CRISP_2"/>
    <property type="match status" value="1"/>
</dbReference>
<proteinExistence type="predicted"/>
<sequence length="194" mass="21070">MATPAACNLPLILLFVAAALFPSPAVAGGELRGPPMGSVGFLFPGDGGGAAGGKHLSREFLDAHNRVRRYVGEAPVVWDRSLAMYARRWAKRRRDCRCIHSGGPFGENMFWGTGKGWRAADAVRSWALEHYDYDRSSNSCRPGRMCGHYTQIVWNATAMVGCARTVCFDGGVIMVCNYHPPGNFIGENPFDSAA</sequence>
<dbReference type="PROSITE" id="PS01009">
    <property type="entry name" value="CRISP_1"/>
    <property type="match status" value="1"/>
</dbReference>
<keyword evidence="6" id="KW-1185">Reference proteome</keyword>
<dbReference type="Pfam" id="PF00188">
    <property type="entry name" value="CAP"/>
    <property type="match status" value="1"/>
</dbReference>
<dbReference type="InterPro" id="IPR001283">
    <property type="entry name" value="CRISP-related"/>
</dbReference>
<dbReference type="PANTHER" id="PTHR10334">
    <property type="entry name" value="CYSTEINE-RICH SECRETORY PROTEIN-RELATED"/>
    <property type="match status" value="1"/>
</dbReference>
<gene>
    <name evidence="5" type="ORF">SI8410_09013155</name>
</gene>
<keyword evidence="3" id="KW-0732">Signal</keyword>
<dbReference type="CDD" id="cd05381">
    <property type="entry name" value="CAP_PR-1"/>
    <property type="match status" value="1"/>
</dbReference>
<dbReference type="SUPFAM" id="SSF55797">
    <property type="entry name" value="PR-1-like"/>
    <property type="match status" value="1"/>
</dbReference>
<dbReference type="InterPro" id="IPR002413">
    <property type="entry name" value="V5_allergen-like"/>
</dbReference>
<dbReference type="FunFam" id="3.40.33.10:FF:000004">
    <property type="entry name" value="CAP, cysteine-rich secretory protein, antigen 5"/>
    <property type="match status" value="1"/>
</dbReference>
<dbReference type="Proteomes" id="UP000663760">
    <property type="component" value="Chromosome 9"/>
</dbReference>
<dbReference type="InterPro" id="IPR018244">
    <property type="entry name" value="Allrgn_V5/Tpx1_CS"/>
</dbReference>
<organism evidence="5 6">
    <name type="scientific">Spirodela intermedia</name>
    <name type="common">Intermediate duckweed</name>
    <dbReference type="NCBI Taxonomy" id="51605"/>
    <lineage>
        <taxon>Eukaryota</taxon>
        <taxon>Viridiplantae</taxon>
        <taxon>Streptophyta</taxon>
        <taxon>Embryophyta</taxon>
        <taxon>Tracheophyta</taxon>
        <taxon>Spermatophyta</taxon>
        <taxon>Magnoliopsida</taxon>
        <taxon>Liliopsida</taxon>
        <taxon>Araceae</taxon>
        <taxon>Lemnoideae</taxon>
        <taxon>Spirodela</taxon>
    </lineage>
</organism>
<evidence type="ECO:0000259" key="4">
    <source>
        <dbReference type="SMART" id="SM00198"/>
    </source>
</evidence>
<evidence type="ECO:0000256" key="3">
    <source>
        <dbReference type="SAM" id="SignalP"/>
    </source>
</evidence>
<evidence type="ECO:0000256" key="1">
    <source>
        <dbReference type="ARBA" id="ARBA00003143"/>
    </source>
</evidence>
<evidence type="ECO:0000313" key="6">
    <source>
        <dbReference type="Proteomes" id="UP000663760"/>
    </source>
</evidence>
<evidence type="ECO:0000256" key="2">
    <source>
        <dbReference type="ARBA" id="ARBA00023265"/>
    </source>
</evidence>
<dbReference type="OrthoDB" id="337038at2759"/>